<dbReference type="Pfam" id="PF13185">
    <property type="entry name" value="GAF_2"/>
    <property type="match status" value="2"/>
</dbReference>
<organism evidence="2 3">
    <name type="scientific">Deinococcus arcticus</name>
    <dbReference type="NCBI Taxonomy" id="2136176"/>
    <lineage>
        <taxon>Bacteria</taxon>
        <taxon>Thermotogati</taxon>
        <taxon>Deinococcota</taxon>
        <taxon>Deinococci</taxon>
        <taxon>Deinococcales</taxon>
        <taxon>Deinococcaceae</taxon>
        <taxon>Deinococcus</taxon>
    </lineage>
</organism>
<gene>
    <name evidence="2" type="ORF">C8263_08595</name>
</gene>
<dbReference type="OrthoDB" id="9759601at2"/>
<dbReference type="RefSeq" id="WP_107137719.1">
    <property type="nucleotide sequence ID" value="NZ_PYSV01000007.1"/>
</dbReference>
<dbReference type="InterPro" id="IPR052020">
    <property type="entry name" value="Cyclic_di-GMP/3'3'-cGAMP_PDE"/>
</dbReference>
<dbReference type="SMART" id="SM00065">
    <property type="entry name" value="GAF"/>
    <property type="match status" value="2"/>
</dbReference>
<dbReference type="GO" id="GO:0016787">
    <property type="term" value="F:hydrolase activity"/>
    <property type="evidence" value="ECO:0007669"/>
    <property type="project" value="UniProtKB-KW"/>
</dbReference>
<dbReference type="InterPro" id="IPR029016">
    <property type="entry name" value="GAF-like_dom_sf"/>
</dbReference>
<dbReference type="Gene3D" id="1.10.3210.10">
    <property type="entry name" value="Hypothetical protein af1432"/>
    <property type="match status" value="1"/>
</dbReference>
<dbReference type="InterPro" id="IPR037522">
    <property type="entry name" value="HD_GYP_dom"/>
</dbReference>
<keyword evidence="3" id="KW-1185">Reference proteome</keyword>
<dbReference type="PROSITE" id="PS51832">
    <property type="entry name" value="HD_GYP"/>
    <property type="match status" value="1"/>
</dbReference>
<dbReference type="InterPro" id="IPR003018">
    <property type="entry name" value="GAF"/>
</dbReference>
<dbReference type="Proteomes" id="UP000240317">
    <property type="component" value="Unassembled WGS sequence"/>
</dbReference>
<evidence type="ECO:0000313" key="2">
    <source>
        <dbReference type="EMBL" id="PTA68125.1"/>
    </source>
</evidence>
<protein>
    <submittedName>
        <fullName evidence="2">Phosphohydrolase</fullName>
    </submittedName>
</protein>
<dbReference type="SUPFAM" id="SSF55781">
    <property type="entry name" value="GAF domain-like"/>
    <property type="match status" value="2"/>
</dbReference>
<name>A0A2T3W887_9DEIO</name>
<dbReference type="InterPro" id="IPR006675">
    <property type="entry name" value="HDIG_dom"/>
</dbReference>
<evidence type="ECO:0000259" key="1">
    <source>
        <dbReference type="PROSITE" id="PS51832"/>
    </source>
</evidence>
<dbReference type="PANTHER" id="PTHR45228">
    <property type="entry name" value="CYCLIC DI-GMP PHOSPHODIESTERASE TM_0186-RELATED"/>
    <property type="match status" value="1"/>
</dbReference>
<dbReference type="SMART" id="SM00471">
    <property type="entry name" value="HDc"/>
    <property type="match status" value="1"/>
</dbReference>
<dbReference type="PANTHER" id="PTHR45228:SF8">
    <property type="entry name" value="TWO-COMPONENT RESPONSE REGULATOR-RELATED"/>
    <property type="match status" value="1"/>
</dbReference>
<keyword evidence="2" id="KW-0378">Hydrolase</keyword>
<dbReference type="AlphaFoldDB" id="A0A2T3W887"/>
<sequence length="538" mass="58858">MTGGEANRALQRFGVLPKPALQAQAVVLLAQSAQDVFQRCVELALSITRASSSLITLYRPEEDLLELVAAAGRHSEQALGRRLPRGQGLAWRVVDSGEPLLLERADSAPEAVYVSGRRHPAMYLGVPILDPDGALLGVLSADTSDSPERLGPDDAQAMLLLGQAAGVAYTRWRALDVAQRSARQFERLAQLSAELEGQTQPEPIVRCALRALLELSGFTAAGVVTVDRQGQARLSVLEGDADTQARVEDVLAEPHHPSGLIGLVLGSGRPQVVPDYQNWPGRRPDVTRVRSALGVPLRRAGQTVGVVFLLHMQRPAEIPRDLQTLLETVSARIEQALERSAHLEHLEQTREAALRALGRVLESRDGETFGHTDRVTRAALALGQALGLNETQLQQLRWGAYLHDLGKVGVGDHLLRKPGPLSPEERQAIERHVVLGDQMLRDETFVPREVREIVRSHHERWDGGGYPDGLCGEQIPLLARIFSVVDVYDALISERPYKRAWTPDAARAWLREAAGTQFDPQIVATFLRLLAESPGAQP</sequence>
<reference evidence="2 3" key="1">
    <citation type="submission" date="2018-03" db="EMBL/GenBank/DDBJ databases">
        <title>Draft genome of Deinococcus sp. OD32.</title>
        <authorList>
            <person name="Wang X.-P."/>
            <person name="Du Z.-J."/>
        </authorList>
    </citation>
    <scope>NUCLEOTIDE SEQUENCE [LARGE SCALE GENOMIC DNA]</scope>
    <source>
        <strain evidence="2 3">OD32</strain>
    </source>
</reference>
<dbReference type="Gene3D" id="3.30.450.40">
    <property type="match status" value="2"/>
</dbReference>
<dbReference type="CDD" id="cd00077">
    <property type="entry name" value="HDc"/>
    <property type="match status" value="1"/>
</dbReference>
<accession>A0A2T3W887</accession>
<dbReference type="Pfam" id="PF13487">
    <property type="entry name" value="HD_5"/>
    <property type="match status" value="1"/>
</dbReference>
<proteinExistence type="predicted"/>
<evidence type="ECO:0000313" key="3">
    <source>
        <dbReference type="Proteomes" id="UP000240317"/>
    </source>
</evidence>
<dbReference type="SUPFAM" id="SSF109604">
    <property type="entry name" value="HD-domain/PDEase-like"/>
    <property type="match status" value="1"/>
</dbReference>
<dbReference type="EMBL" id="PYSV01000007">
    <property type="protein sequence ID" value="PTA68125.1"/>
    <property type="molecule type" value="Genomic_DNA"/>
</dbReference>
<dbReference type="NCBIfam" id="TIGR00277">
    <property type="entry name" value="HDIG"/>
    <property type="match status" value="1"/>
</dbReference>
<feature type="domain" description="HD-GYP" evidence="1">
    <location>
        <begin position="346"/>
        <end position="538"/>
    </location>
</feature>
<comment type="caution">
    <text evidence="2">The sequence shown here is derived from an EMBL/GenBank/DDBJ whole genome shotgun (WGS) entry which is preliminary data.</text>
</comment>
<dbReference type="InterPro" id="IPR003607">
    <property type="entry name" value="HD/PDEase_dom"/>
</dbReference>